<dbReference type="EMBL" id="JAERWK010000005">
    <property type="protein sequence ID" value="MBM9466446.1"/>
    <property type="molecule type" value="Genomic_DNA"/>
</dbReference>
<dbReference type="GO" id="GO:0015423">
    <property type="term" value="F:ABC-type maltose transporter activity"/>
    <property type="evidence" value="ECO:0007669"/>
    <property type="project" value="TreeGrafter"/>
</dbReference>
<evidence type="ECO:0000313" key="12">
    <source>
        <dbReference type="EMBL" id="MBM9466446.1"/>
    </source>
</evidence>
<evidence type="ECO:0000256" key="4">
    <source>
        <dbReference type="ARBA" id="ARBA00022475"/>
    </source>
</evidence>
<keyword evidence="3 9" id="KW-0813">Transport</keyword>
<dbReference type="InterPro" id="IPR035277">
    <property type="entry name" value="MalF_N"/>
</dbReference>
<sequence length="538" mass="56477">MASPVEHVRESGAPAAAGGPPPPGGLMRLAGPGGRPLGLILKLLLLAVAAAIAVWAAIPLIDAGNWIGLAIVIVATIAIFVIYLSPRMIPAKYLVIGTLFLLGFQVAPIIYTLTTAFTNFGDGHRGSKDEAIAAIESASITQAPGSEVYALSIGTEPDGDLVFLLTDAQGAAFAGTAAGLEPLVPGTFSAGATGKITEAEGFTVLNVGEASARGAEIAEFSVPTDDGAIRSQGLSTAFEGIAGQNYQADCDCITDINTGTVFTADNDIGSFVDPNGNALAQGWKVGVGFENFTDALTNPTIAGSFFKILLWNFAFALLVPVLTFALGLALAMLFNSEELRGRRIYRSLLILPYAMPGFAMLLVWRDMFNADFGLINNLFGLSVDWLGGEWTARLAVLIIQLWMGFPYMFLVCTGALQSIPSDLVEAAGVDGARPGYAFRTITFPLLLVATGPLLITTFAFNFNNFNAIYLTTGGGPFPADNPTAGATDLLISYTYRLAFGGQGADYGFAAAISVLIFLIVAVISIIGFRRTRVLEEVN</sequence>
<evidence type="ECO:0000256" key="5">
    <source>
        <dbReference type="ARBA" id="ARBA00022597"/>
    </source>
</evidence>
<comment type="function">
    <text evidence="10">Part of the ABC transporter complex MalEFGK involved in maltose/maltodextrin import. Probably responsible for the translocation of the substrate across the membrane.</text>
</comment>
<feature type="transmembrane region" description="Helical" evidence="9">
    <location>
        <begin position="394"/>
        <end position="416"/>
    </location>
</feature>
<feature type="domain" description="ABC transmembrane type-1" evidence="11">
    <location>
        <begin position="309"/>
        <end position="527"/>
    </location>
</feature>
<organism evidence="12 13">
    <name type="scientific">Nakamurella leprariae</name>
    <dbReference type="NCBI Taxonomy" id="2803911"/>
    <lineage>
        <taxon>Bacteria</taxon>
        <taxon>Bacillati</taxon>
        <taxon>Actinomycetota</taxon>
        <taxon>Actinomycetes</taxon>
        <taxon>Nakamurellales</taxon>
        <taxon>Nakamurellaceae</taxon>
        <taxon>Nakamurella</taxon>
    </lineage>
</organism>
<protein>
    <recommendedName>
        <fullName evidence="10">Maltose/maltodextrin transport system permease protein</fullName>
    </recommendedName>
</protein>
<dbReference type="GO" id="GO:0042956">
    <property type="term" value="P:maltodextrin transmembrane transport"/>
    <property type="evidence" value="ECO:0007669"/>
    <property type="project" value="TreeGrafter"/>
</dbReference>
<gene>
    <name evidence="12" type="ORF">JL106_04020</name>
</gene>
<feature type="transmembrane region" description="Helical" evidence="9">
    <location>
        <begin position="506"/>
        <end position="528"/>
    </location>
</feature>
<feature type="transmembrane region" description="Helical" evidence="9">
    <location>
        <begin position="64"/>
        <end position="84"/>
    </location>
</feature>
<feature type="transmembrane region" description="Helical" evidence="9">
    <location>
        <begin position="308"/>
        <end position="332"/>
    </location>
</feature>
<dbReference type="PANTHER" id="PTHR47314:SF1">
    <property type="entry name" value="MALTOSE_MALTODEXTRIN TRANSPORT SYSTEM PERMEASE PROTEIN MALF"/>
    <property type="match status" value="1"/>
</dbReference>
<dbReference type="PROSITE" id="PS50928">
    <property type="entry name" value="ABC_TM1"/>
    <property type="match status" value="1"/>
</dbReference>
<dbReference type="InterPro" id="IPR032550">
    <property type="entry name" value="TM_PBP2_N"/>
</dbReference>
<evidence type="ECO:0000256" key="6">
    <source>
        <dbReference type="ARBA" id="ARBA00022692"/>
    </source>
</evidence>
<comment type="caution">
    <text evidence="12">The sequence shown here is derived from an EMBL/GenBank/DDBJ whole genome shotgun (WGS) entry which is preliminary data.</text>
</comment>
<dbReference type="InterPro" id="IPR000515">
    <property type="entry name" value="MetI-like"/>
</dbReference>
<comment type="subcellular location">
    <subcellularLocation>
        <location evidence="1 9">Cell membrane</location>
        <topology evidence="1 9">Multi-pass membrane protein</topology>
    </subcellularLocation>
</comment>
<evidence type="ECO:0000259" key="11">
    <source>
        <dbReference type="PROSITE" id="PS50928"/>
    </source>
</evidence>
<dbReference type="Pfam" id="PF16296">
    <property type="entry name" value="TM_PBP2_N"/>
    <property type="match status" value="1"/>
</dbReference>
<dbReference type="AlphaFoldDB" id="A0A938YBB3"/>
<evidence type="ECO:0000256" key="9">
    <source>
        <dbReference type="RuleBase" id="RU363032"/>
    </source>
</evidence>
<evidence type="ECO:0000313" key="13">
    <source>
        <dbReference type="Proteomes" id="UP000663792"/>
    </source>
</evidence>
<dbReference type="Gene3D" id="1.10.3720.10">
    <property type="entry name" value="MetI-like"/>
    <property type="match status" value="1"/>
</dbReference>
<dbReference type="PANTHER" id="PTHR47314">
    <property type="entry name" value="MALTOSE/MALTODEXTRIN TRANSPORT SYSTEM PERMEASE PROTEIN MALF"/>
    <property type="match status" value="1"/>
</dbReference>
<keyword evidence="8 9" id="KW-0472">Membrane</keyword>
<evidence type="ECO:0000256" key="1">
    <source>
        <dbReference type="ARBA" id="ARBA00004651"/>
    </source>
</evidence>
<evidence type="ECO:0000256" key="3">
    <source>
        <dbReference type="ARBA" id="ARBA00022448"/>
    </source>
</evidence>
<feature type="transmembrane region" description="Helical" evidence="9">
    <location>
        <begin position="37"/>
        <end position="58"/>
    </location>
</feature>
<keyword evidence="5 10" id="KW-0762">Sugar transport</keyword>
<dbReference type="GO" id="GO:1990060">
    <property type="term" value="C:maltose transport complex"/>
    <property type="evidence" value="ECO:0007669"/>
    <property type="project" value="TreeGrafter"/>
</dbReference>
<dbReference type="Pfam" id="PF00528">
    <property type="entry name" value="BPD_transp_1"/>
    <property type="match status" value="1"/>
</dbReference>
<keyword evidence="7 9" id="KW-1133">Transmembrane helix</keyword>
<reference evidence="12" key="1">
    <citation type="submission" date="2021-01" db="EMBL/GenBank/DDBJ databases">
        <title>YIM 132084 draft genome.</title>
        <authorList>
            <person name="An D."/>
        </authorList>
    </citation>
    <scope>NUCLEOTIDE SEQUENCE</scope>
    <source>
        <strain evidence="12">YIM 132084</strain>
    </source>
</reference>
<accession>A0A938YBB3</accession>
<dbReference type="Gene3D" id="1.20.58.370">
    <property type="entry name" value="MalF N-terminal region-like"/>
    <property type="match status" value="1"/>
</dbReference>
<keyword evidence="4 10" id="KW-1003">Cell membrane</keyword>
<feature type="transmembrane region" description="Helical" evidence="9">
    <location>
        <begin position="91"/>
        <end position="111"/>
    </location>
</feature>
<evidence type="ECO:0000256" key="2">
    <source>
        <dbReference type="ARBA" id="ARBA00009047"/>
    </source>
</evidence>
<proteinExistence type="inferred from homology"/>
<feature type="transmembrane region" description="Helical" evidence="9">
    <location>
        <begin position="344"/>
        <end position="364"/>
    </location>
</feature>
<keyword evidence="13" id="KW-1185">Reference proteome</keyword>
<evidence type="ECO:0000256" key="8">
    <source>
        <dbReference type="ARBA" id="ARBA00023136"/>
    </source>
</evidence>
<evidence type="ECO:0000256" key="10">
    <source>
        <dbReference type="RuleBase" id="RU367050"/>
    </source>
</evidence>
<comment type="similarity">
    <text evidence="2 10">Belongs to the binding-protein-dependent transport system permease family. MalFG subfamily.</text>
</comment>
<feature type="transmembrane region" description="Helical" evidence="9">
    <location>
        <begin position="436"/>
        <end position="460"/>
    </location>
</feature>
<dbReference type="Proteomes" id="UP000663792">
    <property type="component" value="Unassembled WGS sequence"/>
</dbReference>
<dbReference type="CDD" id="cd06261">
    <property type="entry name" value="TM_PBP2"/>
    <property type="match status" value="1"/>
</dbReference>
<keyword evidence="6 9" id="KW-0812">Transmembrane</keyword>
<dbReference type="InterPro" id="IPR035906">
    <property type="entry name" value="MetI-like_sf"/>
</dbReference>
<evidence type="ECO:0000256" key="7">
    <source>
        <dbReference type="ARBA" id="ARBA00022989"/>
    </source>
</evidence>
<dbReference type="SUPFAM" id="SSF160964">
    <property type="entry name" value="MalF N-terminal region-like"/>
    <property type="match status" value="1"/>
</dbReference>
<dbReference type="SUPFAM" id="SSF161098">
    <property type="entry name" value="MetI-like"/>
    <property type="match status" value="1"/>
</dbReference>
<name>A0A938YBB3_9ACTN</name>